<protein>
    <submittedName>
        <fullName evidence="1">Uncharacterized protein</fullName>
    </submittedName>
</protein>
<dbReference type="AlphaFoldDB" id="A0AAN9TUN6"/>
<keyword evidence="2" id="KW-1185">Reference proteome</keyword>
<name>A0AAN9TUN6_9HEMI</name>
<dbReference type="EMBL" id="JBBCAQ010000032">
    <property type="protein sequence ID" value="KAK7584286.1"/>
    <property type="molecule type" value="Genomic_DNA"/>
</dbReference>
<evidence type="ECO:0000313" key="2">
    <source>
        <dbReference type="Proteomes" id="UP001367676"/>
    </source>
</evidence>
<comment type="caution">
    <text evidence="1">The sequence shown here is derived from an EMBL/GenBank/DDBJ whole genome shotgun (WGS) entry which is preliminary data.</text>
</comment>
<evidence type="ECO:0000313" key="1">
    <source>
        <dbReference type="EMBL" id="KAK7584286.1"/>
    </source>
</evidence>
<organism evidence="1 2">
    <name type="scientific">Parthenolecanium corni</name>
    <dbReference type="NCBI Taxonomy" id="536013"/>
    <lineage>
        <taxon>Eukaryota</taxon>
        <taxon>Metazoa</taxon>
        <taxon>Ecdysozoa</taxon>
        <taxon>Arthropoda</taxon>
        <taxon>Hexapoda</taxon>
        <taxon>Insecta</taxon>
        <taxon>Pterygota</taxon>
        <taxon>Neoptera</taxon>
        <taxon>Paraneoptera</taxon>
        <taxon>Hemiptera</taxon>
        <taxon>Sternorrhyncha</taxon>
        <taxon>Coccoidea</taxon>
        <taxon>Coccidae</taxon>
        <taxon>Parthenolecanium</taxon>
    </lineage>
</organism>
<sequence>MADSLTLDQLDDLEIRTKSIEQTLLPLVKQSPGPATCSQESAVAAAAGTGQHREANGVLESYDVDKKEKLFTLKD</sequence>
<reference evidence="1 2" key="1">
    <citation type="submission" date="2024-03" db="EMBL/GenBank/DDBJ databases">
        <title>Adaptation during the transition from Ophiocordyceps entomopathogen to insect associate is accompanied by gene loss and intensified selection.</title>
        <authorList>
            <person name="Ward C.M."/>
            <person name="Onetto C.A."/>
            <person name="Borneman A.R."/>
        </authorList>
    </citation>
    <scope>NUCLEOTIDE SEQUENCE [LARGE SCALE GENOMIC DNA]</scope>
    <source>
        <strain evidence="1">AWRI1</strain>
        <tissue evidence="1">Single Adult Female</tissue>
    </source>
</reference>
<accession>A0AAN9TUN6</accession>
<proteinExistence type="predicted"/>
<gene>
    <name evidence="1" type="ORF">V9T40_005249</name>
</gene>
<dbReference type="Proteomes" id="UP001367676">
    <property type="component" value="Unassembled WGS sequence"/>
</dbReference>